<protein>
    <submittedName>
        <fullName evidence="1">Uncharacterized protein</fullName>
    </submittedName>
</protein>
<dbReference type="EMBL" id="JACHJW010000001">
    <property type="protein sequence ID" value="MBB4958385.1"/>
    <property type="molecule type" value="Genomic_DNA"/>
</dbReference>
<gene>
    <name evidence="1" type="ORF">FHR38_002118</name>
</gene>
<accession>A0A7W7WP01</accession>
<dbReference type="RefSeq" id="WP_184534483.1">
    <property type="nucleotide sequence ID" value="NZ_JACHJW010000001.1"/>
</dbReference>
<name>A0A7W7WP01_9ACTN</name>
<organism evidence="1 2">
    <name type="scientific">Micromonospora polyrhachis</name>
    <dbReference type="NCBI Taxonomy" id="1282883"/>
    <lineage>
        <taxon>Bacteria</taxon>
        <taxon>Bacillati</taxon>
        <taxon>Actinomycetota</taxon>
        <taxon>Actinomycetes</taxon>
        <taxon>Micromonosporales</taxon>
        <taxon>Micromonosporaceae</taxon>
        <taxon>Micromonospora</taxon>
    </lineage>
</organism>
<comment type="caution">
    <text evidence="1">The sequence shown here is derived from an EMBL/GenBank/DDBJ whole genome shotgun (WGS) entry which is preliminary data.</text>
</comment>
<reference evidence="1 2" key="1">
    <citation type="submission" date="2020-08" db="EMBL/GenBank/DDBJ databases">
        <title>Sequencing the genomes of 1000 actinobacteria strains.</title>
        <authorList>
            <person name="Klenk H.-P."/>
        </authorList>
    </citation>
    <scope>NUCLEOTIDE SEQUENCE [LARGE SCALE GENOMIC DNA]</scope>
    <source>
        <strain evidence="1 2">DSM 45886</strain>
    </source>
</reference>
<sequence>MIDPGPSPPSRLAVETRFIALLDGSQSRDGVDRWASRVMLDLDGFEVDEAVWWALGVLAGIDLRHGPEEPYLHDDAQVRGWLMEFQERCALIG</sequence>
<dbReference type="Proteomes" id="UP000578819">
    <property type="component" value="Unassembled WGS sequence"/>
</dbReference>
<keyword evidence="2" id="KW-1185">Reference proteome</keyword>
<evidence type="ECO:0000313" key="1">
    <source>
        <dbReference type="EMBL" id="MBB4958385.1"/>
    </source>
</evidence>
<evidence type="ECO:0000313" key="2">
    <source>
        <dbReference type="Proteomes" id="UP000578819"/>
    </source>
</evidence>
<dbReference type="AlphaFoldDB" id="A0A7W7WP01"/>
<proteinExistence type="predicted"/>